<dbReference type="OrthoDB" id="21539at2759"/>
<evidence type="ECO:0000313" key="6">
    <source>
        <dbReference type="WBParaSite" id="ECPE_0000952301-mRNA-1"/>
    </source>
</evidence>
<evidence type="ECO:0000256" key="1">
    <source>
        <dbReference type="PROSITE-ProRule" id="PRU00869"/>
    </source>
</evidence>
<name>A0A183ARA9_9TREM</name>
<protein>
    <submittedName>
        <fullName evidence="6">TFG domain-containing protein</fullName>
    </submittedName>
</protein>
<sequence length="83" mass="8717">MNRREERLLNSATFGTTGSQLPRRGGYGQHRYGGGGSGGYSGYGNYGQRRPIGGSYWRSGGSGNAPRNVINPGHPLSATSNAT</sequence>
<feature type="compositionally biased region" description="Polar residues" evidence="2">
    <location>
        <begin position="10"/>
        <end position="20"/>
    </location>
</feature>
<feature type="domain" description="TFG box profile" evidence="3">
    <location>
        <begin position="1"/>
        <end position="18"/>
    </location>
</feature>
<accession>A0A183ARA9</accession>
<reference evidence="4 5" key="2">
    <citation type="submission" date="2018-11" db="EMBL/GenBank/DDBJ databases">
        <authorList>
            <consortium name="Pathogen Informatics"/>
        </authorList>
    </citation>
    <scope>NUCLEOTIDE SEQUENCE [LARGE SCALE GENOMIC DNA]</scope>
    <source>
        <strain evidence="4 5">Egypt</strain>
    </source>
</reference>
<dbReference type="AlphaFoldDB" id="A0A183ARA9"/>
<proteinExistence type="predicted"/>
<dbReference type="Proteomes" id="UP000272942">
    <property type="component" value="Unassembled WGS sequence"/>
</dbReference>
<dbReference type="WBParaSite" id="ECPE_0000952301-mRNA-1">
    <property type="protein sequence ID" value="ECPE_0000952301-mRNA-1"/>
    <property type="gene ID" value="ECPE_0000952301"/>
</dbReference>
<dbReference type="EMBL" id="UZAN01047507">
    <property type="protein sequence ID" value="VDP85474.1"/>
    <property type="molecule type" value="Genomic_DNA"/>
</dbReference>
<feature type="short sequence motif" description="TFG box" evidence="1">
    <location>
        <begin position="1"/>
        <end position="18"/>
    </location>
</feature>
<evidence type="ECO:0000313" key="5">
    <source>
        <dbReference type="Proteomes" id="UP000272942"/>
    </source>
</evidence>
<organism evidence="6">
    <name type="scientific">Echinostoma caproni</name>
    <dbReference type="NCBI Taxonomy" id="27848"/>
    <lineage>
        <taxon>Eukaryota</taxon>
        <taxon>Metazoa</taxon>
        <taxon>Spiralia</taxon>
        <taxon>Lophotrochozoa</taxon>
        <taxon>Platyhelminthes</taxon>
        <taxon>Trematoda</taxon>
        <taxon>Digenea</taxon>
        <taxon>Plagiorchiida</taxon>
        <taxon>Echinostomata</taxon>
        <taxon>Echinostomatoidea</taxon>
        <taxon>Echinostomatidae</taxon>
        <taxon>Echinostoma</taxon>
    </lineage>
</organism>
<reference evidence="6" key="1">
    <citation type="submission" date="2016-06" db="UniProtKB">
        <authorList>
            <consortium name="WormBaseParasite"/>
        </authorList>
    </citation>
    <scope>IDENTIFICATION</scope>
</reference>
<dbReference type="PROSITE" id="PS51536">
    <property type="entry name" value="TFG"/>
    <property type="match status" value="1"/>
</dbReference>
<evidence type="ECO:0000259" key="3">
    <source>
        <dbReference type="PROSITE" id="PS51536"/>
    </source>
</evidence>
<evidence type="ECO:0000313" key="4">
    <source>
        <dbReference type="EMBL" id="VDP85474.1"/>
    </source>
</evidence>
<evidence type="ECO:0000256" key="2">
    <source>
        <dbReference type="SAM" id="MobiDB-lite"/>
    </source>
</evidence>
<feature type="compositionally biased region" description="Gly residues" evidence="2">
    <location>
        <begin position="25"/>
        <end position="45"/>
    </location>
</feature>
<feature type="region of interest" description="Disordered" evidence="2">
    <location>
        <begin position="1"/>
        <end position="83"/>
    </location>
</feature>
<keyword evidence="5" id="KW-1185">Reference proteome</keyword>
<dbReference type="InterPro" id="IPR025768">
    <property type="entry name" value="TFG_box"/>
</dbReference>
<gene>
    <name evidence="4" type="ORF">ECPE_LOCUS9494</name>
</gene>